<dbReference type="Pfam" id="PF13535">
    <property type="entry name" value="ATP-grasp_4"/>
    <property type="match status" value="1"/>
</dbReference>
<dbReference type="PANTHER" id="PTHR43585">
    <property type="entry name" value="FUMIPYRROLE BIOSYNTHESIS PROTEIN C"/>
    <property type="match status" value="1"/>
</dbReference>
<evidence type="ECO:0000256" key="1">
    <source>
        <dbReference type="ARBA" id="ARBA00022598"/>
    </source>
</evidence>
<keyword evidence="1" id="KW-0436">Ligase</keyword>
<reference evidence="6 7" key="1">
    <citation type="submission" date="2023-06" db="EMBL/GenBank/DDBJ databases">
        <authorList>
            <person name="Oyuntsetseg B."/>
            <person name="Kim S.B."/>
        </authorList>
    </citation>
    <scope>NUCLEOTIDE SEQUENCE [LARGE SCALE GENOMIC DNA]</scope>
    <source>
        <strain evidence="6 7">4-36</strain>
    </source>
</reference>
<evidence type="ECO:0000259" key="5">
    <source>
        <dbReference type="PROSITE" id="PS50975"/>
    </source>
</evidence>
<dbReference type="InterPro" id="IPR052032">
    <property type="entry name" value="ATP-dep_AA_Ligase"/>
</dbReference>
<proteinExistence type="predicted"/>
<dbReference type="GO" id="GO:0005524">
    <property type="term" value="F:ATP binding"/>
    <property type="evidence" value="ECO:0007669"/>
    <property type="project" value="UniProtKB-UniRule"/>
</dbReference>
<name>A0A9Y2NF42_9PSEU</name>
<dbReference type="Gene3D" id="3.30.470.20">
    <property type="entry name" value="ATP-grasp fold, B domain"/>
    <property type="match status" value="1"/>
</dbReference>
<dbReference type="KEGG" id="amog:QRX60_35635"/>
<evidence type="ECO:0000313" key="6">
    <source>
        <dbReference type="EMBL" id="WIX99353.1"/>
    </source>
</evidence>
<accession>A0A9Y2NF42</accession>
<feature type="domain" description="ATP-grasp" evidence="5">
    <location>
        <begin position="104"/>
        <end position="320"/>
    </location>
</feature>
<dbReference type="InterPro" id="IPR011761">
    <property type="entry name" value="ATP-grasp"/>
</dbReference>
<sequence>MSTTIFVIGLDEENHRVLDRLPWAGTYRFHGLLSPEELQHGEIDFEALLKTAQHQLDAFDGDIAAIVTYWDFPAATLVPILCARYGLPSLSLEAVLKCEHKYWSRLEQREVIDELPNFGIVDLDDERPVPPEGVRFPMWLKPVKSFSSELAFKAANEGEFADAVAEIRAGVGRVGEPFGAVLDQVRLPPEIARVGGAACLAEEALHGVQAAVEGYVYHGEVVVYGALDSIDYPESSSFLRHQYPSQLGEEPVRRMREVAERVMKRIGYDNGTFSIEFFCDPESGQVALLEINPRHSQSHAELFEFVDGVANHEIMVRLGLGQDPGRRPRKGQYQIAGKWYLRRFEDGVVTRVPTREEIAAIRERIDGTRIEVVPEVGQRLSELPEQDSYSFELAQLFVAAHTEHEMVQKYQACVDALPFEFDKV</sequence>
<dbReference type="GO" id="GO:0016874">
    <property type="term" value="F:ligase activity"/>
    <property type="evidence" value="ECO:0007669"/>
    <property type="project" value="UniProtKB-KW"/>
</dbReference>
<dbReference type="RefSeq" id="WP_285995835.1">
    <property type="nucleotide sequence ID" value="NZ_CP127295.1"/>
</dbReference>
<evidence type="ECO:0000256" key="4">
    <source>
        <dbReference type="PROSITE-ProRule" id="PRU00409"/>
    </source>
</evidence>
<dbReference type="SUPFAM" id="SSF56059">
    <property type="entry name" value="Glutathione synthetase ATP-binding domain-like"/>
    <property type="match status" value="1"/>
</dbReference>
<dbReference type="GO" id="GO:0046872">
    <property type="term" value="F:metal ion binding"/>
    <property type="evidence" value="ECO:0007669"/>
    <property type="project" value="InterPro"/>
</dbReference>
<evidence type="ECO:0000256" key="3">
    <source>
        <dbReference type="ARBA" id="ARBA00022840"/>
    </source>
</evidence>
<dbReference type="PANTHER" id="PTHR43585:SF2">
    <property type="entry name" value="ATP-GRASP ENZYME FSQD"/>
    <property type="match status" value="1"/>
</dbReference>
<dbReference type="EMBL" id="CP127295">
    <property type="protein sequence ID" value="WIX99353.1"/>
    <property type="molecule type" value="Genomic_DNA"/>
</dbReference>
<organism evidence="6 7">
    <name type="scientific">Amycolatopsis mongoliensis</name>
    <dbReference type="NCBI Taxonomy" id="715475"/>
    <lineage>
        <taxon>Bacteria</taxon>
        <taxon>Bacillati</taxon>
        <taxon>Actinomycetota</taxon>
        <taxon>Actinomycetes</taxon>
        <taxon>Pseudonocardiales</taxon>
        <taxon>Pseudonocardiaceae</taxon>
        <taxon>Amycolatopsis</taxon>
    </lineage>
</organism>
<dbReference type="Proteomes" id="UP001239397">
    <property type="component" value="Chromosome"/>
</dbReference>
<dbReference type="AlphaFoldDB" id="A0A9Y2NF42"/>
<keyword evidence="7" id="KW-1185">Reference proteome</keyword>
<evidence type="ECO:0000256" key="2">
    <source>
        <dbReference type="ARBA" id="ARBA00022741"/>
    </source>
</evidence>
<keyword evidence="2 4" id="KW-0547">Nucleotide-binding</keyword>
<evidence type="ECO:0000313" key="7">
    <source>
        <dbReference type="Proteomes" id="UP001239397"/>
    </source>
</evidence>
<protein>
    <submittedName>
        <fullName evidence="6">ATP-grasp domain-containing protein</fullName>
    </submittedName>
</protein>
<keyword evidence="3 4" id="KW-0067">ATP-binding</keyword>
<dbReference type="PROSITE" id="PS50975">
    <property type="entry name" value="ATP_GRASP"/>
    <property type="match status" value="1"/>
</dbReference>
<gene>
    <name evidence="6" type="ORF">QRX60_35635</name>
</gene>